<name>A0A9E7AFY3_9ACTO</name>
<evidence type="ECO:0000313" key="2">
    <source>
        <dbReference type="Proteomes" id="UP000830236"/>
    </source>
</evidence>
<dbReference type="Proteomes" id="UP000830236">
    <property type="component" value="Chromosome"/>
</dbReference>
<accession>A0A9E7AFY3</accession>
<protein>
    <submittedName>
        <fullName evidence="1">Uncharacterized protein</fullName>
    </submittedName>
</protein>
<proteinExistence type="predicted"/>
<dbReference type="EMBL" id="CP097095">
    <property type="protein sequence ID" value="UQF79883.1"/>
    <property type="molecule type" value="Genomic_DNA"/>
</dbReference>
<sequence length="375" mass="40352">MTDAADLSVSLPLATQQLATVDTFPRALADDYHLLLLADDVNADEVEALALSLDPSAAWIGAGRLQIVAGAVLLGPWWIGDEERADLGLPAWVSQVMVLSVPRQRAYLEPALAATDPLLSLFSDGGPTGLEAAALHALRPIARRLAGAIRVVDTGQIFTPDPHAYIGASLYSPIWLTPDAVQVVLDDVTSDQRDGFEVANRQLFESQEIPRITGEMNFNIRQLEELEARLGPHAIEEARRRAAEAAALPPSVPRAEVDHYSLFLPVSQAHPGWGQIQVYVAGARDLPVALLGEEWANDGVIRYDMRWQPRKMADAFSENLPRVRRRERTAAAAMIDSIAAKLVEAAGGTVVDDSGFIVTIGQLLEVGDAGSAPSA</sequence>
<gene>
    <name evidence="1" type="ORF">M3I41_00965</name>
</gene>
<organism evidence="1 2">
    <name type="scientific">Actinomyces graevenitzii</name>
    <dbReference type="NCBI Taxonomy" id="55565"/>
    <lineage>
        <taxon>Bacteria</taxon>
        <taxon>Bacillati</taxon>
        <taxon>Actinomycetota</taxon>
        <taxon>Actinomycetes</taxon>
        <taxon>Actinomycetales</taxon>
        <taxon>Actinomycetaceae</taxon>
        <taxon>Actinomyces</taxon>
    </lineage>
</organism>
<dbReference type="KEGG" id="agh:M3I41_00965"/>
<dbReference type="AlphaFoldDB" id="A0A9E7AFY3"/>
<reference evidence="1" key="1">
    <citation type="submission" date="2022-05" db="EMBL/GenBank/DDBJ databases">
        <title>Using nanopore sequencing to obtain complete genomes from saliva samples.</title>
        <authorList>
            <person name="Baker J.L."/>
        </authorList>
    </citation>
    <scope>NUCLEOTIDE SEQUENCE</scope>
    <source>
        <strain evidence="1">JCVI-JB-Ag32</strain>
    </source>
</reference>
<evidence type="ECO:0000313" key="1">
    <source>
        <dbReference type="EMBL" id="UQF79883.1"/>
    </source>
</evidence>